<evidence type="ECO:0000313" key="1">
    <source>
        <dbReference type="EMBL" id="KAE8329570.1"/>
    </source>
</evidence>
<organism evidence="1 2">
    <name type="scientific">Aspergillus sergii</name>
    <dbReference type="NCBI Taxonomy" id="1034303"/>
    <lineage>
        <taxon>Eukaryota</taxon>
        <taxon>Fungi</taxon>
        <taxon>Dikarya</taxon>
        <taxon>Ascomycota</taxon>
        <taxon>Pezizomycotina</taxon>
        <taxon>Eurotiomycetes</taxon>
        <taxon>Eurotiomycetidae</taxon>
        <taxon>Eurotiales</taxon>
        <taxon>Aspergillaceae</taxon>
        <taxon>Aspergillus</taxon>
        <taxon>Aspergillus subgen. Circumdati</taxon>
    </lineage>
</organism>
<keyword evidence="2" id="KW-1185">Reference proteome</keyword>
<sequence>MASVIKERDFGPVPISADALGEFYLNKLTAIEEQYHKPPDTVLLDAKFKTSSGDVRFELPMALTATERTTKEERKTAFGNMLSPLSSQGPFAVEDLLGKGEGMGGTCERFYSLYRP</sequence>
<evidence type="ECO:0000313" key="2">
    <source>
        <dbReference type="Proteomes" id="UP000325945"/>
    </source>
</evidence>
<dbReference type="AlphaFoldDB" id="A0A5N6XDH6"/>
<reference evidence="2" key="1">
    <citation type="submission" date="2019-04" db="EMBL/GenBank/DDBJ databases">
        <title>Friends and foes A comparative genomics studyof 23 Aspergillus species from section Flavi.</title>
        <authorList>
            <consortium name="DOE Joint Genome Institute"/>
            <person name="Kjaerbolling I."/>
            <person name="Vesth T."/>
            <person name="Frisvad J.C."/>
            <person name="Nybo J.L."/>
            <person name="Theobald S."/>
            <person name="Kildgaard S."/>
            <person name="Isbrandt T."/>
            <person name="Kuo A."/>
            <person name="Sato A."/>
            <person name="Lyhne E.K."/>
            <person name="Kogle M.E."/>
            <person name="Wiebenga A."/>
            <person name="Kun R.S."/>
            <person name="Lubbers R.J."/>
            <person name="Makela M.R."/>
            <person name="Barry K."/>
            <person name="Chovatia M."/>
            <person name="Clum A."/>
            <person name="Daum C."/>
            <person name="Haridas S."/>
            <person name="He G."/>
            <person name="LaButti K."/>
            <person name="Lipzen A."/>
            <person name="Mondo S."/>
            <person name="Riley R."/>
            <person name="Salamov A."/>
            <person name="Simmons B.A."/>
            <person name="Magnuson J.K."/>
            <person name="Henrissat B."/>
            <person name="Mortensen U.H."/>
            <person name="Larsen T.O."/>
            <person name="Devries R.P."/>
            <person name="Grigoriev I.V."/>
            <person name="Machida M."/>
            <person name="Baker S.E."/>
            <person name="Andersen M.R."/>
        </authorList>
    </citation>
    <scope>NUCLEOTIDE SEQUENCE [LARGE SCALE GENOMIC DNA]</scope>
    <source>
        <strain evidence="2">CBS 130017</strain>
    </source>
</reference>
<protein>
    <submittedName>
        <fullName evidence="1">Uncharacterized protein</fullName>
    </submittedName>
</protein>
<dbReference type="Proteomes" id="UP000325945">
    <property type="component" value="Unassembled WGS sequence"/>
</dbReference>
<proteinExistence type="predicted"/>
<gene>
    <name evidence="1" type="ORF">BDV39DRAFT_202873</name>
</gene>
<accession>A0A5N6XDH6</accession>
<name>A0A5N6XDH6_9EURO</name>
<dbReference type="EMBL" id="ML741778">
    <property type="protein sequence ID" value="KAE8329570.1"/>
    <property type="molecule type" value="Genomic_DNA"/>
</dbReference>